<dbReference type="EMBL" id="FWPT01000004">
    <property type="protein sequence ID" value="SMA45856.1"/>
    <property type="molecule type" value="Genomic_DNA"/>
</dbReference>
<keyword evidence="8" id="KW-1185">Reference proteome</keyword>
<name>A0A1X7AJB5_9GAMM</name>
<accession>A0A1X7AJB5</accession>
<comment type="function">
    <text evidence="6">Removes the formyl group from the N-terminal Met of newly synthesized proteins. Requires at least a dipeptide for an efficient rate of reaction. N-terminal L-methionine is a prerequisite for activity but the enzyme has broad specificity at other positions.</text>
</comment>
<reference evidence="7 8" key="1">
    <citation type="submission" date="2017-03" db="EMBL/GenBank/DDBJ databases">
        <authorList>
            <person name="Afonso C.L."/>
            <person name="Miller P.J."/>
            <person name="Scott M.A."/>
            <person name="Spackman E."/>
            <person name="Goraichik I."/>
            <person name="Dimitrov K.M."/>
            <person name="Suarez D.L."/>
            <person name="Swayne D.E."/>
        </authorList>
    </citation>
    <scope>NUCLEOTIDE SEQUENCE [LARGE SCALE GENOMIC DNA]</scope>
    <source>
        <strain evidence="7">SB41UT1</strain>
    </source>
</reference>
<evidence type="ECO:0000256" key="3">
    <source>
        <dbReference type="ARBA" id="ARBA00022801"/>
    </source>
</evidence>
<dbReference type="EC" id="3.5.1.88" evidence="6"/>
<gene>
    <name evidence="7" type="primary">def_2</name>
    <name evidence="6" type="synonym">def</name>
    <name evidence="7" type="ORF">EHSB41UT_02011</name>
</gene>
<feature type="active site" evidence="6">
    <location>
        <position position="150"/>
    </location>
</feature>
<keyword evidence="5 6" id="KW-0408">Iron</keyword>
<evidence type="ECO:0000256" key="1">
    <source>
        <dbReference type="ARBA" id="ARBA00010759"/>
    </source>
</evidence>
<organism evidence="7 8">
    <name type="scientific">Parendozoicomonas haliclonae</name>
    <dbReference type="NCBI Taxonomy" id="1960125"/>
    <lineage>
        <taxon>Bacteria</taxon>
        <taxon>Pseudomonadati</taxon>
        <taxon>Pseudomonadota</taxon>
        <taxon>Gammaproteobacteria</taxon>
        <taxon>Oceanospirillales</taxon>
        <taxon>Endozoicomonadaceae</taxon>
        <taxon>Parendozoicomonas</taxon>
    </lineage>
</organism>
<dbReference type="GO" id="GO:0006412">
    <property type="term" value="P:translation"/>
    <property type="evidence" value="ECO:0007669"/>
    <property type="project" value="UniProtKB-UniRule"/>
</dbReference>
<dbReference type="InterPro" id="IPR023635">
    <property type="entry name" value="Peptide_deformylase"/>
</dbReference>
<evidence type="ECO:0000256" key="6">
    <source>
        <dbReference type="HAMAP-Rule" id="MF_00163"/>
    </source>
</evidence>
<dbReference type="PRINTS" id="PR01576">
    <property type="entry name" value="PDEFORMYLASE"/>
</dbReference>
<dbReference type="GO" id="GO:0046872">
    <property type="term" value="F:metal ion binding"/>
    <property type="evidence" value="ECO:0007669"/>
    <property type="project" value="UniProtKB-KW"/>
</dbReference>
<feature type="binding site" evidence="6">
    <location>
        <position position="149"/>
    </location>
    <ligand>
        <name>Fe cation</name>
        <dbReference type="ChEBI" id="CHEBI:24875"/>
    </ligand>
</feature>
<comment type="catalytic activity">
    <reaction evidence="6">
        <text>N-terminal N-formyl-L-methionyl-[peptide] + H2O = N-terminal L-methionyl-[peptide] + formate</text>
        <dbReference type="Rhea" id="RHEA:24420"/>
        <dbReference type="Rhea" id="RHEA-COMP:10639"/>
        <dbReference type="Rhea" id="RHEA-COMP:10640"/>
        <dbReference type="ChEBI" id="CHEBI:15377"/>
        <dbReference type="ChEBI" id="CHEBI:15740"/>
        <dbReference type="ChEBI" id="CHEBI:49298"/>
        <dbReference type="ChEBI" id="CHEBI:64731"/>
        <dbReference type="EC" id="3.5.1.88"/>
    </reaction>
</comment>
<dbReference type="PANTHER" id="PTHR10458:SF20">
    <property type="entry name" value="PEPTIDE DEFORMYLASE 1"/>
    <property type="match status" value="1"/>
</dbReference>
<dbReference type="Proteomes" id="UP000196573">
    <property type="component" value="Unassembled WGS sequence"/>
</dbReference>
<evidence type="ECO:0000256" key="4">
    <source>
        <dbReference type="ARBA" id="ARBA00022917"/>
    </source>
</evidence>
<feature type="binding site" evidence="6">
    <location>
        <position position="153"/>
    </location>
    <ligand>
        <name>Fe cation</name>
        <dbReference type="ChEBI" id="CHEBI:24875"/>
    </ligand>
</feature>
<dbReference type="PANTHER" id="PTHR10458">
    <property type="entry name" value="PEPTIDE DEFORMYLASE"/>
    <property type="match status" value="1"/>
</dbReference>
<dbReference type="PIRSF" id="PIRSF004749">
    <property type="entry name" value="Pep_def"/>
    <property type="match status" value="1"/>
</dbReference>
<keyword evidence="3 6" id="KW-0378">Hydrolase</keyword>
<comment type="similarity">
    <text evidence="1 6">Belongs to the polypeptide deformylase family.</text>
</comment>
<comment type="cofactor">
    <cofactor evidence="6">
        <name>Fe(2+)</name>
        <dbReference type="ChEBI" id="CHEBI:29033"/>
    </cofactor>
    <text evidence="6">Binds 1 Fe(2+) ion.</text>
</comment>
<keyword evidence="2 6" id="KW-0479">Metal-binding</keyword>
<sequence>MERLSENPDIVLVGHPLLFQIQPSVSPDDLTSETFQHNLEILKASQLTMNGVGIAAPQLGWAARVITFGIPAKNPRYPDADAHPVECWINPEIVWASEEKVWTWEGCLSVPGFRGWVERPEAIRLIGLDRNGQPKEKELDGFMARVVQHELDHLDGRLYPSRVRSPEWMVPLPCFEQQDSWVENWPTAGAHKTRPGGISSQP</sequence>
<dbReference type="OrthoDB" id="9804313at2"/>
<proteinExistence type="inferred from homology"/>
<dbReference type="FunFam" id="3.90.45.10:FF:000003">
    <property type="entry name" value="Peptide deformylase"/>
    <property type="match status" value="1"/>
</dbReference>
<dbReference type="AlphaFoldDB" id="A0A1X7AJB5"/>
<dbReference type="CDD" id="cd00487">
    <property type="entry name" value="Pep_deformylase"/>
    <property type="match status" value="1"/>
</dbReference>
<evidence type="ECO:0000256" key="5">
    <source>
        <dbReference type="ARBA" id="ARBA00023004"/>
    </source>
</evidence>
<dbReference type="HAMAP" id="MF_00163">
    <property type="entry name" value="Pep_deformylase"/>
    <property type="match status" value="1"/>
</dbReference>
<protein>
    <recommendedName>
        <fullName evidence="6">Peptide deformylase</fullName>
        <shortName evidence="6">PDF</shortName>
        <ecNumber evidence="6">3.5.1.88</ecNumber>
    </recommendedName>
    <alternativeName>
        <fullName evidence="6">Polypeptide deformylase</fullName>
    </alternativeName>
</protein>
<keyword evidence="4 6" id="KW-0648">Protein biosynthesis</keyword>
<evidence type="ECO:0000313" key="8">
    <source>
        <dbReference type="Proteomes" id="UP000196573"/>
    </source>
</evidence>
<dbReference type="RefSeq" id="WP_087109409.1">
    <property type="nucleotide sequence ID" value="NZ_CBCSCN010000002.1"/>
</dbReference>
<dbReference type="GO" id="GO:0042586">
    <property type="term" value="F:peptide deformylase activity"/>
    <property type="evidence" value="ECO:0007669"/>
    <property type="project" value="UniProtKB-UniRule"/>
</dbReference>
<dbReference type="NCBIfam" id="TIGR00079">
    <property type="entry name" value="pept_deformyl"/>
    <property type="match status" value="1"/>
</dbReference>
<dbReference type="InterPro" id="IPR036821">
    <property type="entry name" value="Peptide_deformylase_sf"/>
</dbReference>
<feature type="binding site" evidence="6">
    <location>
        <position position="107"/>
    </location>
    <ligand>
        <name>Fe cation</name>
        <dbReference type="ChEBI" id="CHEBI:24875"/>
    </ligand>
</feature>
<dbReference type="SUPFAM" id="SSF56420">
    <property type="entry name" value="Peptide deformylase"/>
    <property type="match status" value="1"/>
</dbReference>
<evidence type="ECO:0000313" key="7">
    <source>
        <dbReference type="EMBL" id="SMA45856.1"/>
    </source>
</evidence>
<evidence type="ECO:0000256" key="2">
    <source>
        <dbReference type="ARBA" id="ARBA00022723"/>
    </source>
</evidence>
<dbReference type="Gene3D" id="3.90.45.10">
    <property type="entry name" value="Peptide deformylase"/>
    <property type="match status" value="1"/>
</dbReference>
<dbReference type="Pfam" id="PF01327">
    <property type="entry name" value="Pep_deformylase"/>
    <property type="match status" value="1"/>
</dbReference>